<accession>A0A4V1XZC4</accession>
<proteinExistence type="predicted"/>
<sequence length="275" mass="29873">MPVTDFLQDWQAYADRREERLRSAVGYLAITAIHWLSTTPERFTDVPGQWCQDERGTTVTLAPGETLTLDDDVLTTGPHVLGPLDYTGLTISFDGGTAEVADRGGTAIVRPRRPDSATLRAYRGTPRYPADARWVLSGRFEPYDEPVAAPDAVGEVVFEHEGAGHRLVAWGEDDGSLWILFRDATSGVTTYPANRQILVAPPTPDGTVTIDFNRAINMPCAYTDFVTCPLPPAANTLPFAVEAGEQVPTMADADRVPSGTDGERQTVSGGPSRRR</sequence>
<dbReference type="OrthoDB" id="5493262at2"/>
<dbReference type="PANTHER" id="PTHR41913:SF1">
    <property type="entry name" value="DUF1684 DOMAIN-CONTAINING PROTEIN"/>
    <property type="match status" value="1"/>
</dbReference>
<comment type="caution">
    <text evidence="2">The sequence shown here is derived from an EMBL/GenBank/DDBJ whole genome shotgun (WGS) entry which is preliminary data.</text>
</comment>
<name>A0A4V1XZC4_9ACTN</name>
<dbReference type="InterPro" id="IPR012467">
    <property type="entry name" value="DUF1684"/>
</dbReference>
<feature type="region of interest" description="Disordered" evidence="1">
    <location>
        <begin position="245"/>
        <end position="275"/>
    </location>
</feature>
<evidence type="ECO:0000313" key="3">
    <source>
        <dbReference type="Proteomes" id="UP000295198"/>
    </source>
</evidence>
<keyword evidence="3" id="KW-1185">Reference proteome</keyword>
<dbReference type="PANTHER" id="PTHR41913">
    <property type="entry name" value="DUF1684 DOMAIN-CONTAINING PROTEIN"/>
    <property type="match status" value="1"/>
</dbReference>
<dbReference type="EMBL" id="SDKM01000012">
    <property type="protein sequence ID" value="RYP86259.1"/>
    <property type="molecule type" value="Genomic_DNA"/>
</dbReference>
<protein>
    <submittedName>
        <fullName evidence="2">DUF1684 domain-containing protein</fullName>
    </submittedName>
</protein>
<evidence type="ECO:0000256" key="1">
    <source>
        <dbReference type="SAM" id="MobiDB-lite"/>
    </source>
</evidence>
<gene>
    <name evidence="2" type="ORF">EKO23_09915</name>
</gene>
<reference evidence="2 3" key="1">
    <citation type="submission" date="2019-01" db="EMBL/GenBank/DDBJ databases">
        <title>Nocardioides guangzhouensis sp. nov., an actinobacterium isolated from soil.</title>
        <authorList>
            <person name="Fu Y."/>
            <person name="Cai Y."/>
            <person name="Lin Z."/>
            <person name="Chen P."/>
        </authorList>
    </citation>
    <scope>NUCLEOTIDE SEQUENCE [LARGE SCALE GENOMIC DNA]</scope>
    <source>
        <strain evidence="2 3">130</strain>
    </source>
</reference>
<dbReference type="Pfam" id="PF07920">
    <property type="entry name" value="DUF1684"/>
    <property type="match status" value="1"/>
</dbReference>
<dbReference type="Proteomes" id="UP000295198">
    <property type="component" value="Unassembled WGS sequence"/>
</dbReference>
<organism evidence="2 3">
    <name type="scientific">Nocardioides guangzhouensis</name>
    <dbReference type="NCBI Taxonomy" id="2497878"/>
    <lineage>
        <taxon>Bacteria</taxon>
        <taxon>Bacillati</taxon>
        <taxon>Actinomycetota</taxon>
        <taxon>Actinomycetes</taxon>
        <taxon>Propionibacteriales</taxon>
        <taxon>Nocardioidaceae</taxon>
        <taxon>Nocardioides</taxon>
    </lineage>
</organism>
<dbReference type="AlphaFoldDB" id="A0A4V1XZC4"/>
<evidence type="ECO:0000313" key="2">
    <source>
        <dbReference type="EMBL" id="RYP86259.1"/>
    </source>
</evidence>